<dbReference type="InterPro" id="IPR032675">
    <property type="entry name" value="LRR_dom_sf"/>
</dbReference>
<dbReference type="EMBL" id="LR784928">
    <property type="protein sequence ID" value="CAB3243463.1"/>
    <property type="molecule type" value="mRNA"/>
</dbReference>
<evidence type="ECO:0000256" key="2">
    <source>
        <dbReference type="ARBA" id="ARBA00022614"/>
    </source>
</evidence>
<sequence length="207" mass="22959">MAGLSSLYKQHHARRNEQQVIKHLVKDIINVSTAEIISETKKAPVTEAGELEQGLPEMSSEFPLTSLSLNKIKLGARGMKAVADFLVDNPSLRSLHLNGNSLTSTGILPLWQGLLSGRNNNLKQLFLAKNQFGDQGIAHLHAMKCKTSGLNELNLNDNGITEKGGNELLNFVRDNEDVKKVRLSRGNRIKHKTLKGIRKIVAQRLQR</sequence>
<dbReference type="PANTHER" id="PTHR24113:SF12">
    <property type="entry name" value="RAN GTPASE-ACTIVATING PROTEIN 1"/>
    <property type="match status" value="1"/>
</dbReference>
<dbReference type="GO" id="GO:0005634">
    <property type="term" value="C:nucleus"/>
    <property type="evidence" value="ECO:0007669"/>
    <property type="project" value="TreeGrafter"/>
</dbReference>
<dbReference type="InterPro" id="IPR027038">
    <property type="entry name" value="RanGap"/>
</dbReference>
<dbReference type="Gene3D" id="3.80.10.10">
    <property type="entry name" value="Ribonuclease Inhibitor"/>
    <property type="match status" value="2"/>
</dbReference>
<evidence type="ECO:0000256" key="3">
    <source>
        <dbReference type="ARBA" id="ARBA00022737"/>
    </source>
</evidence>
<dbReference type="AlphaFoldDB" id="A0A6F9DCQ0"/>
<dbReference type="Pfam" id="PF13516">
    <property type="entry name" value="LRR_6"/>
    <property type="match status" value="3"/>
</dbReference>
<name>A0A6F9DCQ0_9ASCI</name>
<dbReference type="GO" id="GO:0006913">
    <property type="term" value="P:nucleocytoplasmic transport"/>
    <property type="evidence" value="ECO:0007669"/>
    <property type="project" value="TreeGrafter"/>
</dbReference>
<evidence type="ECO:0000313" key="4">
    <source>
        <dbReference type="EMBL" id="CAB3243463.1"/>
    </source>
</evidence>
<keyword evidence="1" id="KW-0343">GTPase activation</keyword>
<reference evidence="4" key="1">
    <citation type="submission" date="2020-04" db="EMBL/GenBank/DDBJ databases">
        <authorList>
            <person name="Neveu A P."/>
        </authorList>
    </citation>
    <scope>NUCLEOTIDE SEQUENCE</scope>
    <source>
        <tissue evidence="4">Whole embryo</tissue>
    </source>
</reference>
<gene>
    <name evidence="4" type="primary">Erich3</name>
</gene>
<dbReference type="GO" id="GO:0048471">
    <property type="term" value="C:perinuclear region of cytoplasm"/>
    <property type="evidence" value="ECO:0007669"/>
    <property type="project" value="TreeGrafter"/>
</dbReference>
<dbReference type="GO" id="GO:0005096">
    <property type="term" value="F:GTPase activator activity"/>
    <property type="evidence" value="ECO:0007669"/>
    <property type="project" value="UniProtKB-KW"/>
</dbReference>
<proteinExistence type="evidence at transcript level"/>
<dbReference type="InterPro" id="IPR001611">
    <property type="entry name" value="Leu-rich_rpt"/>
</dbReference>
<dbReference type="SMART" id="SM00368">
    <property type="entry name" value="LRR_RI"/>
    <property type="match status" value="2"/>
</dbReference>
<organism evidence="4">
    <name type="scientific">Phallusia mammillata</name>
    <dbReference type="NCBI Taxonomy" id="59560"/>
    <lineage>
        <taxon>Eukaryota</taxon>
        <taxon>Metazoa</taxon>
        <taxon>Chordata</taxon>
        <taxon>Tunicata</taxon>
        <taxon>Ascidiacea</taxon>
        <taxon>Phlebobranchia</taxon>
        <taxon>Ascidiidae</taxon>
        <taxon>Phallusia</taxon>
    </lineage>
</organism>
<dbReference type="GO" id="GO:0031267">
    <property type="term" value="F:small GTPase binding"/>
    <property type="evidence" value="ECO:0007669"/>
    <property type="project" value="TreeGrafter"/>
</dbReference>
<keyword evidence="3" id="KW-0677">Repeat</keyword>
<dbReference type="PANTHER" id="PTHR24113">
    <property type="entry name" value="RAN GTPASE-ACTIVATING PROTEIN 1"/>
    <property type="match status" value="1"/>
</dbReference>
<protein>
    <submittedName>
        <fullName evidence="4">Glutamate-rich protein 3-like</fullName>
    </submittedName>
</protein>
<keyword evidence="2" id="KW-0433">Leucine-rich repeat</keyword>
<accession>A0A6F9DCQ0</accession>
<dbReference type="GO" id="GO:0005829">
    <property type="term" value="C:cytosol"/>
    <property type="evidence" value="ECO:0007669"/>
    <property type="project" value="TreeGrafter"/>
</dbReference>
<dbReference type="SUPFAM" id="SSF52047">
    <property type="entry name" value="RNI-like"/>
    <property type="match status" value="1"/>
</dbReference>
<evidence type="ECO:0000256" key="1">
    <source>
        <dbReference type="ARBA" id="ARBA00022468"/>
    </source>
</evidence>